<proteinExistence type="predicted"/>
<dbReference type="AlphaFoldDB" id="A0A6C0FCT4"/>
<reference evidence="1" key="1">
    <citation type="journal article" date="2020" name="Nature">
        <title>Giant virus diversity and host interactions through global metagenomics.</title>
        <authorList>
            <person name="Schulz F."/>
            <person name="Roux S."/>
            <person name="Paez-Espino D."/>
            <person name="Jungbluth S."/>
            <person name="Walsh D.A."/>
            <person name="Denef V.J."/>
            <person name="McMahon K.D."/>
            <person name="Konstantinidis K.T."/>
            <person name="Eloe-Fadrosh E.A."/>
            <person name="Kyrpides N.C."/>
            <person name="Woyke T."/>
        </authorList>
    </citation>
    <scope>NUCLEOTIDE SEQUENCE</scope>
    <source>
        <strain evidence="1">GVMAG-S-ERX555997-44</strain>
    </source>
</reference>
<organism evidence="1">
    <name type="scientific">viral metagenome</name>
    <dbReference type="NCBI Taxonomy" id="1070528"/>
    <lineage>
        <taxon>unclassified sequences</taxon>
        <taxon>metagenomes</taxon>
        <taxon>organismal metagenomes</taxon>
    </lineage>
</organism>
<sequence>MKSYLAMFDTKTDESWQILYKSFIINKNTKDEIHGMFLKDLWFNYQVHKEDISDIHFMVLFSRESSDSILQDINRLNNNFPSIYDNPTNTCNVCKNFVLKNDLIKKTSKLLKTHGDTEKINLYDVDNMLGFELILCEEKYLLTLPTFYINKYDRYF</sequence>
<accession>A0A6C0FCT4</accession>
<protein>
    <submittedName>
        <fullName evidence="1">Uncharacterized protein</fullName>
    </submittedName>
</protein>
<name>A0A6C0FCT4_9ZZZZ</name>
<dbReference type="EMBL" id="MN738806">
    <property type="protein sequence ID" value="QHT37700.1"/>
    <property type="molecule type" value="Genomic_DNA"/>
</dbReference>
<evidence type="ECO:0000313" key="1">
    <source>
        <dbReference type="EMBL" id="QHT37700.1"/>
    </source>
</evidence>